<comment type="cofactor">
    <cofactor evidence="1">
        <name>Mg(2+)</name>
        <dbReference type="ChEBI" id="CHEBI:18420"/>
    </cofactor>
</comment>
<evidence type="ECO:0000256" key="7">
    <source>
        <dbReference type="ARBA" id="ARBA00022723"/>
    </source>
</evidence>
<evidence type="ECO:0000256" key="2">
    <source>
        <dbReference type="ARBA" id="ARBA00002988"/>
    </source>
</evidence>
<evidence type="ECO:0000313" key="16">
    <source>
        <dbReference type="EMBL" id="KNC48329.1"/>
    </source>
</evidence>
<dbReference type="Gene3D" id="3.20.20.60">
    <property type="entry name" value="Phosphoenolpyruvate-binding domains"/>
    <property type="match status" value="1"/>
</dbReference>
<keyword evidence="11" id="KW-0460">Magnesium</keyword>
<dbReference type="PANTHER" id="PTHR43030">
    <property type="entry name" value="PHOSPHOENOLPYRUVATE SYNTHASE"/>
    <property type="match status" value="1"/>
</dbReference>
<dbReference type="NCBIfam" id="NF005057">
    <property type="entry name" value="PRK06464.1"/>
    <property type="match status" value="1"/>
</dbReference>
<dbReference type="InterPro" id="IPR002192">
    <property type="entry name" value="PPDK_AMP/ATP-bd"/>
</dbReference>
<dbReference type="InterPro" id="IPR036637">
    <property type="entry name" value="Phosphohistidine_dom_sf"/>
</dbReference>
<evidence type="ECO:0000259" key="14">
    <source>
        <dbReference type="Pfam" id="PF00391"/>
    </source>
</evidence>
<reference evidence="16 17" key="1">
    <citation type="submission" date="2010-05" db="EMBL/GenBank/DDBJ databases">
        <title>The Genome Sequence of Thecamonas trahens ATCC 50062.</title>
        <authorList>
            <consortium name="The Broad Institute Genome Sequencing Platform"/>
            <person name="Russ C."/>
            <person name="Cuomo C."/>
            <person name="Shea T."/>
            <person name="Young S.K."/>
            <person name="Zeng Q."/>
            <person name="Koehrsen M."/>
            <person name="Haas B."/>
            <person name="Borodovsky M."/>
            <person name="Guigo R."/>
            <person name="Alvarado L."/>
            <person name="Berlin A."/>
            <person name="Bochicchio J."/>
            <person name="Borenstein D."/>
            <person name="Chapman S."/>
            <person name="Chen Z."/>
            <person name="Freedman E."/>
            <person name="Gellesch M."/>
            <person name="Goldberg J."/>
            <person name="Griggs A."/>
            <person name="Gujja S."/>
            <person name="Heilman E."/>
            <person name="Heiman D."/>
            <person name="Hepburn T."/>
            <person name="Howarth C."/>
            <person name="Jen D."/>
            <person name="Larson L."/>
            <person name="Mehta T."/>
            <person name="Park D."/>
            <person name="Pearson M."/>
            <person name="Roberts A."/>
            <person name="Saif S."/>
            <person name="Shenoy N."/>
            <person name="Sisk P."/>
            <person name="Stolte C."/>
            <person name="Sykes S."/>
            <person name="Thomson T."/>
            <person name="Walk T."/>
            <person name="White J."/>
            <person name="Yandava C."/>
            <person name="Burger G."/>
            <person name="Gray M.W."/>
            <person name="Holland P.W.H."/>
            <person name="King N."/>
            <person name="Lang F.B.F."/>
            <person name="Roger A.J."/>
            <person name="Ruiz-Trillo I."/>
            <person name="Lander E."/>
            <person name="Nusbaum C."/>
        </authorList>
    </citation>
    <scope>NUCLEOTIDE SEQUENCE [LARGE SCALE GENOMIC DNA]</scope>
    <source>
        <strain evidence="16 17">ATCC 50062</strain>
    </source>
</reference>
<dbReference type="SUPFAM" id="SSF51621">
    <property type="entry name" value="Phosphoenolpyruvate/pyruvate domain"/>
    <property type="match status" value="1"/>
</dbReference>
<evidence type="ECO:0000256" key="6">
    <source>
        <dbReference type="ARBA" id="ARBA00022679"/>
    </source>
</evidence>
<dbReference type="InterPro" id="IPR015813">
    <property type="entry name" value="Pyrv/PenolPyrv_kinase-like_dom"/>
</dbReference>
<dbReference type="GO" id="GO:0046872">
    <property type="term" value="F:metal ion binding"/>
    <property type="evidence" value="ECO:0007669"/>
    <property type="project" value="UniProtKB-KW"/>
</dbReference>
<organism evidence="16 17">
    <name type="scientific">Thecamonas trahens ATCC 50062</name>
    <dbReference type="NCBI Taxonomy" id="461836"/>
    <lineage>
        <taxon>Eukaryota</taxon>
        <taxon>Apusozoa</taxon>
        <taxon>Apusomonadida</taxon>
        <taxon>Apusomonadidae</taxon>
        <taxon>Thecamonas</taxon>
    </lineage>
</organism>
<dbReference type="GO" id="GO:0006094">
    <property type="term" value="P:gluconeogenesis"/>
    <property type="evidence" value="ECO:0007669"/>
    <property type="project" value="UniProtKB-UniPathway"/>
</dbReference>
<dbReference type="InterPro" id="IPR040442">
    <property type="entry name" value="Pyrv_kinase-like_dom_sf"/>
</dbReference>
<keyword evidence="17" id="KW-1185">Reference proteome</keyword>
<comment type="pathway">
    <text evidence="3">Carbohydrate biosynthesis; gluconeogenesis.</text>
</comment>
<dbReference type="PROSITE" id="PS00370">
    <property type="entry name" value="PEP_ENZYMES_PHOS_SITE"/>
    <property type="match status" value="1"/>
</dbReference>
<name>A0A0L0D7J8_THETB</name>
<dbReference type="RefSeq" id="XP_013758896.1">
    <property type="nucleotide sequence ID" value="XM_013903442.1"/>
</dbReference>
<dbReference type="FunFam" id="3.30.1490.20:FF:000010">
    <property type="entry name" value="Phosphoenolpyruvate synthase"/>
    <property type="match status" value="1"/>
</dbReference>
<evidence type="ECO:0000256" key="5">
    <source>
        <dbReference type="ARBA" id="ARBA00011996"/>
    </source>
</evidence>
<dbReference type="InterPro" id="IPR018274">
    <property type="entry name" value="PEP_util_AS"/>
</dbReference>
<dbReference type="Gene3D" id="3.30.470.20">
    <property type="entry name" value="ATP-grasp fold, B domain"/>
    <property type="match status" value="1"/>
</dbReference>
<keyword evidence="9" id="KW-0418">Kinase</keyword>
<dbReference type="SUPFAM" id="SSF56059">
    <property type="entry name" value="Glutathione synthetase ATP-binding domain-like"/>
    <property type="match status" value="1"/>
</dbReference>
<dbReference type="EMBL" id="GL349450">
    <property type="protein sequence ID" value="KNC48329.1"/>
    <property type="molecule type" value="Genomic_DNA"/>
</dbReference>
<evidence type="ECO:0000256" key="4">
    <source>
        <dbReference type="ARBA" id="ARBA00007837"/>
    </source>
</evidence>
<dbReference type="AlphaFoldDB" id="A0A0L0D7J8"/>
<evidence type="ECO:0000256" key="11">
    <source>
        <dbReference type="ARBA" id="ARBA00022842"/>
    </source>
</evidence>
<evidence type="ECO:0000256" key="9">
    <source>
        <dbReference type="ARBA" id="ARBA00022777"/>
    </source>
</evidence>
<sequence length="666" mass="70077">MTSNPPLISWFKDLTIADVPLVGGKNASLGEMYRELSSKGVVVPNGFAITAYAYRCLLAANPESTAKLNSLLEELDIHDMDVLASSGKAIRQLIKDMEFPHDLTAAIKDAYAVLSAEYEGAESGTDVAVRSSATAEDLPNASFAGQQETFLNIHGASELLHACRRCFASLYTNRAIVYRVENGFDHSLVALSIGVQKMVRSDQAASGVMFSIDTETACDATVLITGAYGLGENVVQGAVNPDEWLVHKQLLRDGYEPIVQRNVGAKKIKMVYALDAAAPVRNVVVPKSERVKLCLDDADVLALARMAVAIEDHYSAKAGCRRPMDIEWAKDGPTGKLFVVQARPETVHSQRSVTKIVTHSLVGNDVAPSDVLTRGAPVGDAIGSGTAKILRSASQLAEFKPGDVLVTGMTDPDWVPVMKLASGIVTARGGRTCHAAIISREMGIPCIVGTGDALTAIPNGTSVTVCCTGSSYAGAVLSGIKASSTREVDIGALPALPSTATQVMVNLASPSLALASAFLPVAGVGLAREEFIIANHIRVHPLALIGFPHNKAGADPDTADAVAALLGSRYADCPEAFSSTSWPKALGSLPLLSTRARLSSASPTLSRTSTRASSAACSTSRSRRTRCLASAARRGTTTRATARRLSWSALLSPSCATSWASQTSRS</sequence>
<dbReference type="InterPro" id="IPR006319">
    <property type="entry name" value="PEP_synth"/>
</dbReference>
<gene>
    <name evidence="16" type="ORF">AMSG_04561</name>
</gene>
<dbReference type="GeneID" id="25564098"/>
<dbReference type="Pfam" id="PF01326">
    <property type="entry name" value="PPDK_N"/>
    <property type="match status" value="1"/>
</dbReference>
<dbReference type="SUPFAM" id="SSF52009">
    <property type="entry name" value="Phosphohistidine domain"/>
    <property type="match status" value="1"/>
</dbReference>
<keyword evidence="6" id="KW-0808">Transferase</keyword>
<keyword evidence="8" id="KW-0547">Nucleotide-binding</keyword>
<evidence type="ECO:0000256" key="8">
    <source>
        <dbReference type="ARBA" id="ARBA00022741"/>
    </source>
</evidence>
<evidence type="ECO:0000256" key="13">
    <source>
        <dbReference type="ARBA" id="ARBA00047700"/>
    </source>
</evidence>
<comment type="similarity">
    <text evidence="4">Belongs to the PEP-utilizing enzyme family.</text>
</comment>
<dbReference type="Gene3D" id="3.30.1490.20">
    <property type="entry name" value="ATP-grasp fold, A domain"/>
    <property type="match status" value="1"/>
</dbReference>
<dbReference type="PANTHER" id="PTHR43030:SF1">
    <property type="entry name" value="PHOSPHOENOLPYRUVATE SYNTHASE"/>
    <property type="match status" value="1"/>
</dbReference>
<dbReference type="InterPro" id="IPR013815">
    <property type="entry name" value="ATP_grasp_subdomain_1"/>
</dbReference>
<evidence type="ECO:0000256" key="1">
    <source>
        <dbReference type="ARBA" id="ARBA00001946"/>
    </source>
</evidence>
<protein>
    <recommendedName>
        <fullName evidence="5">pyruvate, water dikinase</fullName>
        <ecNumber evidence="5">2.7.9.2</ecNumber>
    </recommendedName>
    <alternativeName>
        <fullName evidence="12">Pyruvate, water dikinase</fullName>
    </alternativeName>
</protein>
<accession>A0A0L0D7J8</accession>
<keyword evidence="10" id="KW-0067">ATP-binding</keyword>
<feature type="domain" description="Pyruvate phosphate dikinase AMP/ATP-binding" evidence="15">
    <location>
        <begin position="20"/>
        <end position="356"/>
    </location>
</feature>
<evidence type="ECO:0000256" key="3">
    <source>
        <dbReference type="ARBA" id="ARBA00004742"/>
    </source>
</evidence>
<evidence type="ECO:0000256" key="10">
    <source>
        <dbReference type="ARBA" id="ARBA00022840"/>
    </source>
</evidence>
<dbReference type="FunFam" id="3.30.470.20:FF:000017">
    <property type="entry name" value="Phosphoenolpyruvate synthase"/>
    <property type="match status" value="1"/>
</dbReference>
<dbReference type="Gene3D" id="3.50.30.10">
    <property type="entry name" value="Phosphohistidine domain"/>
    <property type="match status" value="1"/>
</dbReference>
<dbReference type="InterPro" id="IPR008279">
    <property type="entry name" value="PEP-util_enz_mobile_dom"/>
</dbReference>
<dbReference type="eggNOG" id="ENOG502QREJ">
    <property type="taxonomic scope" value="Eukaryota"/>
</dbReference>
<dbReference type="GO" id="GO:0008986">
    <property type="term" value="F:pyruvate, water dikinase activity"/>
    <property type="evidence" value="ECO:0007669"/>
    <property type="project" value="UniProtKB-EC"/>
</dbReference>
<comment type="catalytic activity">
    <reaction evidence="13">
        <text>pyruvate + ATP + H2O = phosphoenolpyruvate + AMP + phosphate + 2 H(+)</text>
        <dbReference type="Rhea" id="RHEA:11364"/>
        <dbReference type="ChEBI" id="CHEBI:15361"/>
        <dbReference type="ChEBI" id="CHEBI:15377"/>
        <dbReference type="ChEBI" id="CHEBI:15378"/>
        <dbReference type="ChEBI" id="CHEBI:30616"/>
        <dbReference type="ChEBI" id="CHEBI:43474"/>
        <dbReference type="ChEBI" id="CHEBI:58702"/>
        <dbReference type="ChEBI" id="CHEBI:456215"/>
        <dbReference type="EC" id="2.7.9.2"/>
    </reaction>
</comment>
<keyword evidence="7" id="KW-0479">Metal-binding</keyword>
<dbReference type="UniPathway" id="UPA00138"/>
<evidence type="ECO:0000259" key="15">
    <source>
        <dbReference type="Pfam" id="PF01326"/>
    </source>
</evidence>
<dbReference type="Pfam" id="PF00391">
    <property type="entry name" value="PEP-utilizers"/>
    <property type="match status" value="1"/>
</dbReference>
<comment type="function">
    <text evidence="2">Catalyzes the phosphorylation of pyruvate to phosphoenolpyruvate.</text>
</comment>
<dbReference type="STRING" id="461836.A0A0L0D7J8"/>
<dbReference type="Proteomes" id="UP000054408">
    <property type="component" value="Unassembled WGS sequence"/>
</dbReference>
<feature type="domain" description="PEP-utilising enzyme mobile" evidence="14">
    <location>
        <begin position="399"/>
        <end position="467"/>
    </location>
</feature>
<dbReference type="EC" id="2.7.9.2" evidence="5"/>
<dbReference type="OMA" id="MLNLGNP"/>
<dbReference type="GO" id="GO:0005524">
    <property type="term" value="F:ATP binding"/>
    <property type="evidence" value="ECO:0007669"/>
    <property type="project" value="UniProtKB-KW"/>
</dbReference>
<dbReference type="OrthoDB" id="6123450at2759"/>
<evidence type="ECO:0000256" key="12">
    <source>
        <dbReference type="ARBA" id="ARBA00033470"/>
    </source>
</evidence>
<evidence type="ECO:0000313" key="17">
    <source>
        <dbReference type="Proteomes" id="UP000054408"/>
    </source>
</evidence>
<proteinExistence type="inferred from homology"/>